<dbReference type="STRING" id="1905730.W5S_0165"/>
<dbReference type="PATRIC" id="fig|1166016.3.peg.170"/>
<protein>
    <submittedName>
        <fullName evidence="1">Uncharacterized protein</fullName>
    </submittedName>
</protein>
<name>A0A0H3HYA5_PECPM</name>
<organism evidence="1 3">
    <name type="scientific">Pectobacterium parmentieri</name>
    <dbReference type="NCBI Taxonomy" id="1905730"/>
    <lineage>
        <taxon>Bacteria</taxon>
        <taxon>Pseudomonadati</taxon>
        <taxon>Pseudomonadota</taxon>
        <taxon>Gammaproteobacteria</taxon>
        <taxon>Enterobacterales</taxon>
        <taxon>Pectobacteriaceae</taxon>
        <taxon>Pectobacterium</taxon>
    </lineage>
</organism>
<reference evidence="2" key="4">
    <citation type="submission" date="2024-05" db="EMBL/GenBank/DDBJ databases">
        <title>Identification of Pectobacterium versatile causing blackleg of potato from New York State with a whole genome sequencing approach.</title>
        <authorList>
            <person name="Ma X."/>
            <person name="Swingle B."/>
        </authorList>
    </citation>
    <scope>NUCLEOTIDE SEQUENCE</scope>
    <source>
        <strain evidence="2">NY1588A</strain>
    </source>
</reference>
<evidence type="ECO:0000313" key="3">
    <source>
        <dbReference type="Proteomes" id="UP000008044"/>
    </source>
</evidence>
<sequence>MSIISGLKLLDDFGGYERISNPNRLNVFGLSPHGVSWFCDGEVYEIRCNEKLIPLLLVGGDGIALIKSPFDKRNNNAYILSPFNEIIWDVGGLVRKENKDIIFSDVYYVINNLYFFVHVDGCDYRFSFDTKTGEVGSLLQSY</sequence>
<evidence type="ECO:0000313" key="1">
    <source>
        <dbReference type="EMBL" id="AFI88304.1"/>
    </source>
</evidence>
<dbReference type="KEGG" id="pec:W5S_0165"/>
<dbReference type="Proteomes" id="UP001194579">
    <property type="component" value="Unassembled WGS sequence"/>
</dbReference>
<dbReference type="Proteomes" id="UP000008044">
    <property type="component" value="Chromosome"/>
</dbReference>
<dbReference type="EMBL" id="WABS01000048">
    <property type="protein sequence ID" value="MBI0556568.1"/>
    <property type="molecule type" value="Genomic_DNA"/>
</dbReference>
<dbReference type="eggNOG" id="ENOG5033Z75">
    <property type="taxonomic scope" value="Bacteria"/>
</dbReference>
<keyword evidence="4" id="KW-1185">Reference proteome</keyword>
<proteinExistence type="predicted"/>
<evidence type="ECO:0000313" key="4">
    <source>
        <dbReference type="Proteomes" id="UP001194579"/>
    </source>
</evidence>
<dbReference type="AlphaFoldDB" id="A0A0H3HYA5"/>
<dbReference type="EMBL" id="CP003415">
    <property type="protein sequence ID" value="AFI88304.1"/>
    <property type="molecule type" value="Genomic_DNA"/>
</dbReference>
<reference evidence="1 3" key="1">
    <citation type="journal article" date="2012" name="J. Bacteriol.">
        <title>Genome sequence of Pectobacterium sp. strain SCC3193.</title>
        <authorList>
            <person name="Koskinen J.P."/>
            <person name="Laine P."/>
            <person name="Niemi O."/>
            <person name="Nykyri J."/>
            <person name="Harjunpaa H."/>
            <person name="Auvinen P."/>
            <person name="Paulin L."/>
            <person name="Pirhonen M."/>
            <person name="Palva T."/>
            <person name="Holm L."/>
        </authorList>
    </citation>
    <scope>NUCLEOTIDE SEQUENCE [LARGE SCALE GENOMIC DNA]</scope>
    <source>
        <strain evidence="1 3">SCC3193</strain>
    </source>
</reference>
<accession>A0A0H3HYA5</accession>
<reference evidence="4" key="3">
    <citation type="submission" date="2023-07" db="EMBL/GenBank/DDBJ databases">
        <title>Identification of Pectobacterium versatile causing blackleg of potato from New York State with a whole genome sequencing approach.</title>
        <authorList>
            <person name="Ma X."/>
            <person name="Swingle B."/>
        </authorList>
    </citation>
    <scope>NUCLEOTIDE SEQUENCE [LARGE SCALE GENOMIC DNA]</scope>
    <source>
        <strain evidence="4">NY1588A</strain>
    </source>
</reference>
<dbReference type="HOGENOM" id="CLU_1812359_0_0_6"/>
<evidence type="ECO:0000313" key="2">
    <source>
        <dbReference type="EMBL" id="MBI0556568.1"/>
    </source>
</evidence>
<dbReference type="RefSeq" id="WP_014698465.1">
    <property type="nucleotide sequence ID" value="NC_017845.1"/>
</dbReference>
<gene>
    <name evidence="1" type="ordered locus">W5S_0165</name>
    <name evidence="2" type="ORF">F6Q06_19055</name>
</gene>
<reference evidence="1" key="2">
    <citation type="submission" date="2012-03" db="EMBL/GenBank/DDBJ databases">
        <authorList>
            <person name="Koskinen P."/>
            <person name="Laine P."/>
            <person name="Niemi O."/>
            <person name="Nykyri J."/>
            <person name="Harjunpaa H."/>
            <person name="Auvinen P."/>
            <person name="Paulin L."/>
            <person name="Pirhonen M."/>
            <person name="Palva T."/>
            <person name="Holm L."/>
        </authorList>
    </citation>
    <scope>NUCLEOTIDE SEQUENCE</scope>
    <source>
        <strain evidence="1">SCC3193</strain>
    </source>
</reference>